<dbReference type="PANTHER" id="PTHR10225">
    <property type="entry name" value="HYALURONAN RECEPTOR"/>
    <property type="match status" value="1"/>
</dbReference>
<evidence type="ECO:0000256" key="4">
    <source>
        <dbReference type="ARBA" id="ARBA00022989"/>
    </source>
</evidence>
<evidence type="ECO:0000256" key="5">
    <source>
        <dbReference type="ARBA" id="ARBA00023136"/>
    </source>
</evidence>
<feature type="chain" id="PRO_5043899810" description="Link domain-containing protein" evidence="12">
    <location>
        <begin position="20"/>
        <end position="349"/>
    </location>
</feature>
<keyword evidence="4 11" id="KW-1133">Transmembrane helix</keyword>
<evidence type="ECO:0000256" key="8">
    <source>
        <dbReference type="ARBA" id="ARBA00023180"/>
    </source>
</evidence>
<dbReference type="InterPro" id="IPR043210">
    <property type="entry name" value="CD44_antigen-like"/>
</dbReference>
<organism evidence="14 15">
    <name type="scientific">Pleurodeles waltl</name>
    <name type="common">Iberian ribbed newt</name>
    <dbReference type="NCBI Taxonomy" id="8319"/>
    <lineage>
        <taxon>Eukaryota</taxon>
        <taxon>Metazoa</taxon>
        <taxon>Chordata</taxon>
        <taxon>Craniata</taxon>
        <taxon>Vertebrata</taxon>
        <taxon>Euteleostomi</taxon>
        <taxon>Amphibia</taxon>
        <taxon>Batrachia</taxon>
        <taxon>Caudata</taxon>
        <taxon>Salamandroidea</taxon>
        <taxon>Salamandridae</taxon>
        <taxon>Pleurodelinae</taxon>
        <taxon>Pleurodeles</taxon>
    </lineage>
</organism>
<accession>A0AAV7TMD4</accession>
<comment type="caution">
    <text evidence="14">The sequence shown here is derived from an EMBL/GenBank/DDBJ whole genome shotgun (WGS) entry which is preliminary data.</text>
</comment>
<dbReference type="AlphaFoldDB" id="A0AAV7TMD4"/>
<dbReference type="Proteomes" id="UP001066276">
    <property type="component" value="Chromosome 3_2"/>
</dbReference>
<keyword evidence="6 9" id="KW-1015">Disulfide bond</keyword>
<dbReference type="Gene3D" id="3.10.100.10">
    <property type="entry name" value="Mannose-Binding Protein A, subunit A"/>
    <property type="match status" value="1"/>
</dbReference>
<evidence type="ECO:0000256" key="12">
    <source>
        <dbReference type="SAM" id="SignalP"/>
    </source>
</evidence>
<evidence type="ECO:0000256" key="11">
    <source>
        <dbReference type="SAM" id="Phobius"/>
    </source>
</evidence>
<keyword evidence="2 11" id="KW-0812">Transmembrane</keyword>
<dbReference type="Pfam" id="PF00193">
    <property type="entry name" value="Xlink"/>
    <property type="match status" value="1"/>
</dbReference>
<reference evidence="14" key="1">
    <citation type="journal article" date="2022" name="bioRxiv">
        <title>Sequencing and chromosome-scale assembly of the giantPleurodeles waltlgenome.</title>
        <authorList>
            <person name="Brown T."/>
            <person name="Elewa A."/>
            <person name="Iarovenko S."/>
            <person name="Subramanian E."/>
            <person name="Araus A.J."/>
            <person name="Petzold A."/>
            <person name="Susuki M."/>
            <person name="Suzuki K.-i.T."/>
            <person name="Hayashi T."/>
            <person name="Toyoda A."/>
            <person name="Oliveira C."/>
            <person name="Osipova E."/>
            <person name="Leigh N.D."/>
            <person name="Simon A."/>
            <person name="Yun M.H."/>
        </authorList>
    </citation>
    <scope>NUCLEOTIDE SEQUENCE</scope>
    <source>
        <strain evidence="14">20211129_DDA</strain>
        <tissue evidence="14">Liver</tissue>
    </source>
</reference>
<evidence type="ECO:0000256" key="2">
    <source>
        <dbReference type="ARBA" id="ARBA00022692"/>
    </source>
</evidence>
<evidence type="ECO:0000256" key="1">
    <source>
        <dbReference type="ARBA" id="ARBA00004167"/>
    </source>
</evidence>
<evidence type="ECO:0000259" key="13">
    <source>
        <dbReference type="PROSITE" id="PS50963"/>
    </source>
</evidence>
<feature type="transmembrane region" description="Helical" evidence="11">
    <location>
        <begin position="240"/>
        <end position="268"/>
    </location>
</feature>
<keyword evidence="5 11" id="KW-0472">Membrane</keyword>
<evidence type="ECO:0000256" key="6">
    <source>
        <dbReference type="ARBA" id="ARBA00023157"/>
    </source>
</evidence>
<evidence type="ECO:0000256" key="3">
    <source>
        <dbReference type="ARBA" id="ARBA00022729"/>
    </source>
</evidence>
<evidence type="ECO:0000256" key="7">
    <source>
        <dbReference type="ARBA" id="ARBA00023170"/>
    </source>
</evidence>
<feature type="disulfide bond" evidence="9">
    <location>
        <begin position="84"/>
        <end position="105"/>
    </location>
</feature>
<evidence type="ECO:0000256" key="9">
    <source>
        <dbReference type="PROSITE-ProRule" id="PRU00323"/>
    </source>
</evidence>
<protein>
    <recommendedName>
        <fullName evidence="13">Link domain-containing protein</fullName>
    </recommendedName>
</protein>
<keyword evidence="8" id="KW-0325">Glycoprotein</keyword>
<evidence type="ECO:0000256" key="10">
    <source>
        <dbReference type="SAM" id="MobiDB-lite"/>
    </source>
</evidence>
<keyword evidence="15" id="KW-1185">Reference proteome</keyword>
<dbReference type="GO" id="GO:0005540">
    <property type="term" value="F:hyaluronic acid binding"/>
    <property type="evidence" value="ECO:0007669"/>
    <property type="project" value="InterPro"/>
</dbReference>
<evidence type="ECO:0000313" key="14">
    <source>
        <dbReference type="EMBL" id="KAJ1177390.1"/>
    </source>
</evidence>
<comment type="subcellular location">
    <subcellularLocation>
        <location evidence="1">Membrane</location>
        <topology evidence="1">Single-pass membrane protein</topology>
    </subcellularLocation>
</comment>
<feature type="region of interest" description="Disordered" evidence="10">
    <location>
        <begin position="296"/>
        <end position="349"/>
    </location>
</feature>
<dbReference type="PROSITE" id="PS50963">
    <property type="entry name" value="LINK_2"/>
    <property type="match status" value="1"/>
</dbReference>
<name>A0AAV7TMD4_PLEWA</name>
<dbReference type="SUPFAM" id="SSF56436">
    <property type="entry name" value="C-type lectin-like"/>
    <property type="match status" value="1"/>
</dbReference>
<gene>
    <name evidence="14" type="ORF">NDU88_002648</name>
</gene>
<evidence type="ECO:0000313" key="15">
    <source>
        <dbReference type="Proteomes" id="UP001066276"/>
    </source>
</evidence>
<dbReference type="GO" id="GO:0007155">
    <property type="term" value="P:cell adhesion"/>
    <property type="evidence" value="ECO:0007669"/>
    <property type="project" value="InterPro"/>
</dbReference>
<feature type="domain" description="Link" evidence="13">
    <location>
        <begin position="38"/>
        <end position="129"/>
    </location>
</feature>
<feature type="signal peptide" evidence="12">
    <location>
        <begin position="1"/>
        <end position="19"/>
    </location>
</feature>
<dbReference type="InterPro" id="IPR016187">
    <property type="entry name" value="CTDL_fold"/>
</dbReference>
<comment type="caution">
    <text evidence="9">Lacks conserved residue(s) required for the propagation of feature annotation.</text>
</comment>
<dbReference type="SMART" id="SM00445">
    <property type="entry name" value="LINK"/>
    <property type="match status" value="1"/>
</dbReference>
<dbReference type="GO" id="GO:0004888">
    <property type="term" value="F:transmembrane signaling receptor activity"/>
    <property type="evidence" value="ECO:0007669"/>
    <property type="project" value="TreeGrafter"/>
</dbReference>
<dbReference type="EMBL" id="JANPWB010000006">
    <property type="protein sequence ID" value="KAJ1177390.1"/>
    <property type="molecule type" value="Genomic_DNA"/>
</dbReference>
<proteinExistence type="predicted"/>
<dbReference type="PANTHER" id="PTHR10225:SF2">
    <property type="entry name" value="LYMPHATIC VESSEL ENDOTHELIAL HYALURONIC ACID RECEPTOR 1"/>
    <property type="match status" value="1"/>
</dbReference>
<keyword evidence="7" id="KW-0675">Receptor</keyword>
<keyword evidence="3 12" id="KW-0732">Signal</keyword>
<sequence length="349" mass="38035">MVSQLGPIFSFILVGIVFAAQSSFRTEDLTFDECRTKGVTLVKTNNGHYSFDYATAAAVCEKLGFILANKSHIEEAHAHGFETCSFGWVTDGFGVISRIHANEKCGQSKIGALKWAADLSRPFNAYCFNASDTWINSCKPDVITTTLSGTPGLSSLFDSVTAAATSRSTWKTSAGPKPSEQDIKEIHTTFPSITRRLVNVKTAVIKPTAPSSFFESLNTVEVMEETTAPPSRGTLTSEQVIFGGLPTALLVMALIFFAAAVALGVCYIRKYKSTLPMTSTPKKEENVEVKVLKETKNNLQNEENDEAKVLKETKNNTNSSNHDEQKQNGKPTENNEAKLPASEKSVEEV</sequence>
<dbReference type="InterPro" id="IPR000538">
    <property type="entry name" value="Link_dom"/>
</dbReference>
<dbReference type="GO" id="GO:0005886">
    <property type="term" value="C:plasma membrane"/>
    <property type="evidence" value="ECO:0007669"/>
    <property type="project" value="TreeGrafter"/>
</dbReference>
<dbReference type="InterPro" id="IPR016186">
    <property type="entry name" value="C-type_lectin-like/link_sf"/>
</dbReference>